<organism evidence="2 3">
    <name type="scientific">Tribonema minus</name>
    <dbReference type="NCBI Taxonomy" id="303371"/>
    <lineage>
        <taxon>Eukaryota</taxon>
        <taxon>Sar</taxon>
        <taxon>Stramenopiles</taxon>
        <taxon>Ochrophyta</taxon>
        <taxon>PX clade</taxon>
        <taxon>Xanthophyceae</taxon>
        <taxon>Tribonematales</taxon>
        <taxon>Tribonemataceae</taxon>
        <taxon>Tribonema</taxon>
    </lineage>
</organism>
<dbReference type="AlphaFoldDB" id="A0A835ZDC6"/>
<evidence type="ECO:0000313" key="3">
    <source>
        <dbReference type="Proteomes" id="UP000664859"/>
    </source>
</evidence>
<keyword evidence="1" id="KW-1133">Transmembrane helix</keyword>
<dbReference type="EMBL" id="JAFCMP010000074">
    <property type="protein sequence ID" value="KAG5188239.1"/>
    <property type="molecule type" value="Genomic_DNA"/>
</dbReference>
<accession>A0A835ZDC6</accession>
<comment type="caution">
    <text evidence="2">The sequence shown here is derived from an EMBL/GenBank/DDBJ whole genome shotgun (WGS) entry which is preliminary data.</text>
</comment>
<sequence length="453" mass="48493">MPLIISRTCQYCCKPVGVLDAAEPGSVHAPLDAVEQPAEADLATIGSEIQGFQDALCIFTDSFSLLCSPQDELHSEVVMLRDHIFIYVTVYQHLQLMMSKAFIGNLKAFLSSYAELDVHQFQQKIGDIAQSAAAYVEQAELVKALHLALAQSAEAKGLKKDSHRALASRVGATGGALVAGVSIGTALAIVALPAGAVALVASGVMGKSASRYYRKKQVAAKTASSEAQAHSKSSKLAAETVAGMVMTCINDFTSAIQQATQYFCRVATATIELKKGTEHADTAQQAQNLSRLKMHLAKMNRPATEVLALCSEFEAVLPLIEANMANLPLDRSWQSETYIQERLVSKDATLNLSRAIGDGTGWELLEATCPSVLNKVPEEVYTEIVMDNTHGTGVMTKTVTMEQVLATHADSSASETYTDEHNTTTKLGMEANIRIVPGVRLQPSAADAFAKTS</sequence>
<keyword evidence="1" id="KW-0812">Transmembrane</keyword>
<feature type="transmembrane region" description="Helical" evidence="1">
    <location>
        <begin position="177"/>
        <end position="206"/>
    </location>
</feature>
<name>A0A835ZDC6_9STRA</name>
<reference evidence="2" key="1">
    <citation type="submission" date="2021-02" db="EMBL/GenBank/DDBJ databases">
        <title>First Annotated Genome of the Yellow-green Alga Tribonema minus.</title>
        <authorList>
            <person name="Mahan K.M."/>
        </authorList>
    </citation>
    <scope>NUCLEOTIDE SEQUENCE</scope>
    <source>
        <strain evidence="2">UTEX B ZZ1240</strain>
    </source>
</reference>
<keyword evidence="3" id="KW-1185">Reference proteome</keyword>
<gene>
    <name evidence="2" type="ORF">JKP88DRAFT_253621</name>
</gene>
<dbReference type="Proteomes" id="UP000664859">
    <property type="component" value="Unassembled WGS sequence"/>
</dbReference>
<evidence type="ECO:0000256" key="1">
    <source>
        <dbReference type="SAM" id="Phobius"/>
    </source>
</evidence>
<evidence type="ECO:0000313" key="2">
    <source>
        <dbReference type="EMBL" id="KAG5188239.1"/>
    </source>
</evidence>
<protein>
    <submittedName>
        <fullName evidence="2">Uncharacterized protein</fullName>
    </submittedName>
</protein>
<keyword evidence="1" id="KW-0472">Membrane</keyword>
<proteinExistence type="predicted"/>